<sequence length="404" mass="43733">MDRPEPNPAPPAGQDPADVHRVRLGRREIVLIGTAHVSRSSVDLVRRTLEAERPDAVCVELDPRRYRAMSQREWWTALDLKAVIRQRQLATLVANLALAAYQRRIGHRLGVPPGTEFLEAARWAEAAGAEVVLADRDVRITLKRAWRRTPVLRRLTLAASLAAGLFERVDLTPERVEELKRSDVLNGLIRELGETLPSLKEVLIDERDAYIAERIRRAPGGRVAAVVGAGHVAGIRRRLIEGRGADLAALEEVPPPSPAARAAAWGVPGLILALLAAVAVRKGAAAAGDDLVYWVLANGIPSAAGALLALAHPATLAAAFLAAPVTSLTPVIGAGYVTALVQAYVRPPLVADFERAGADITRPTAWWRNRLLRVFLSFVLPSIGSLVGTWLGGYRLVHTLFLRP</sequence>
<dbReference type="InterPro" id="IPR005230">
    <property type="entry name" value="TraB_bac"/>
</dbReference>
<evidence type="ECO:0000313" key="2">
    <source>
        <dbReference type="EMBL" id="NDY41644.1"/>
    </source>
</evidence>
<proteinExistence type="predicted"/>
<evidence type="ECO:0000256" key="1">
    <source>
        <dbReference type="SAM" id="Phobius"/>
    </source>
</evidence>
<dbReference type="PANTHER" id="PTHR21530">
    <property type="entry name" value="PHEROMONE SHUTDOWN PROTEIN"/>
    <property type="match status" value="1"/>
</dbReference>
<accession>A0A6N9TPH8</accession>
<dbReference type="AlphaFoldDB" id="A0A6N9TPH8"/>
<comment type="caution">
    <text evidence="2">The sequence shown here is derived from an EMBL/GenBank/DDBJ whole genome shotgun (WGS) entry which is preliminary data.</text>
</comment>
<keyword evidence="1" id="KW-0472">Membrane</keyword>
<dbReference type="Pfam" id="PF01963">
    <property type="entry name" value="TraB_PrgY_gumN"/>
    <property type="match status" value="1"/>
</dbReference>
<evidence type="ECO:0000313" key="3">
    <source>
        <dbReference type="Proteomes" id="UP000469346"/>
    </source>
</evidence>
<feature type="transmembrane region" description="Helical" evidence="1">
    <location>
        <begin position="292"/>
        <end position="311"/>
    </location>
</feature>
<gene>
    <name evidence="2" type="ORF">G3N55_02095</name>
</gene>
<dbReference type="NCBIfam" id="TIGR00261">
    <property type="entry name" value="traB"/>
    <property type="match status" value="1"/>
</dbReference>
<organism evidence="2 3">
    <name type="scientific">Dissulfurirhabdus thermomarina</name>
    <dbReference type="NCBI Taxonomy" id="1765737"/>
    <lineage>
        <taxon>Bacteria</taxon>
        <taxon>Deltaproteobacteria</taxon>
        <taxon>Dissulfurirhabdaceae</taxon>
        <taxon>Dissulfurirhabdus</taxon>
    </lineage>
</organism>
<reference evidence="2 3" key="1">
    <citation type="submission" date="2020-02" db="EMBL/GenBank/DDBJ databases">
        <title>Comparative genomics of sulfur disproportionating microorganisms.</title>
        <authorList>
            <person name="Ward L.M."/>
            <person name="Bertran E."/>
            <person name="Johnston D.T."/>
        </authorList>
    </citation>
    <scope>NUCLEOTIDE SEQUENCE [LARGE SCALE GENOMIC DNA]</scope>
    <source>
        <strain evidence="2 3">DSM 100025</strain>
    </source>
</reference>
<dbReference type="PANTHER" id="PTHR21530:SF7">
    <property type="entry name" value="TRAB DOMAIN-CONTAINING PROTEIN"/>
    <property type="match status" value="1"/>
</dbReference>
<dbReference type="InterPro" id="IPR046345">
    <property type="entry name" value="TraB_PrgY-like"/>
</dbReference>
<feature type="transmembrane region" description="Helical" evidence="1">
    <location>
        <begin position="317"/>
        <end position="345"/>
    </location>
</feature>
<keyword evidence="1" id="KW-1133">Transmembrane helix</keyword>
<dbReference type="CDD" id="cd14726">
    <property type="entry name" value="TraB_PrgY-like"/>
    <property type="match status" value="1"/>
</dbReference>
<keyword evidence="1" id="KW-0812">Transmembrane</keyword>
<dbReference type="RefSeq" id="WP_163297822.1">
    <property type="nucleotide sequence ID" value="NZ_JAATWC010000010.1"/>
</dbReference>
<dbReference type="EMBL" id="JAAGRR010000012">
    <property type="protein sequence ID" value="NDY41644.1"/>
    <property type="molecule type" value="Genomic_DNA"/>
</dbReference>
<feature type="transmembrane region" description="Helical" evidence="1">
    <location>
        <begin position="371"/>
        <end position="394"/>
    </location>
</feature>
<dbReference type="Proteomes" id="UP000469346">
    <property type="component" value="Unassembled WGS sequence"/>
</dbReference>
<keyword evidence="3" id="KW-1185">Reference proteome</keyword>
<dbReference type="InterPro" id="IPR002816">
    <property type="entry name" value="TraB/PrgY/GumN_fam"/>
</dbReference>
<name>A0A6N9TPH8_DISTH</name>
<feature type="transmembrane region" description="Helical" evidence="1">
    <location>
        <begin position="262"/>
        <end position="280"/>
    </location>
</feature>
<protein>
    <submittedName>
        <fullName evidence="2">TraB/GumN family protein</fullName>
    </submittedName>
</protein>